<proteinExistence type="predicted"/>
<gene>
    <name evidence="1" type="ORF">HPB47_011774</name>
</gene>
<dbReference type="EMBL" id="JABSTQ010011462">
    <property type="protein sequence ID" value="KAG0411087.1"/>
    <property type="molecule type" value="Genomic_DNA"/>
</dbReference>
<evidence type="ECO:0000313" key="2">
    <source>
        <dbReference type="Proteomes" id="UP000805193"/>
    </source>
</evidence>
<sequence>MGPHDDRTFPSVGFPIPDWFVPRSRRPRPRFSGKARTQRRLRCSRRRSAIEIQALVSRICPRCGDEFLTLDACDVLVPHARQPAIPGSQPRVATAVLRRSDGSLCPNRSERLRRGWFGAGPPAGRDPGGQQPSRDVLLARDRGPGLAVARGWPCPRRARVGGSGRSGRSTPAPQSRCRGCAAVAAAMTT</sequence>
<dbReference type="Proteomes" id="UP000805193">
    <property type="component" value="Unassembled WGS sequence"/>
</dbReference>
<name>A0AC60NVI4_IXOPE</name>
<accession>A0AC60NVI4</accession>
<protein>
    <submittedName>
        <fullName evidence="1">Uncharacterized protein</fullName>
    </submittedName>
</protein>
<keyword evidence="2" id="KW-1185">Reference proteome</keyword>
<comment type="caution">
    <text evidence="1">The sequence shown here is derived from an EMBL/GenBank/DDBJ whole genome shotgun (WGS) entry which is preliminary data.</text>
</comment>
<reference evidence="1 2" key="1">
    <citation type="journal article" date="2020" name="Cell">
        <title>Large-Scale Comparative Analyses of Tick Genomes Elucidate Their Genetic Diversity and Vector Capacities.</title>
        <authorList>
            <consortium name="Tick Genome and Microbiome Consortium (TIGMIC)"/>
            <person name="Jia N."/>
            <person name="Wang J."/>
            <person name="Shi W."/>
            <person name="Du L."/>
            <person name="Sun Y."/>
            <person name="Zhan W."/>
            <person name="Jiang J.F."/>
            <person name="Wang Q."/>
            <person name="Zhang B."/>
            <person name="Ji P."/>
            <person name="Bell-Sakyi L."/>
            <person name="Cui X.M."/>
            <person name="Yuan T.T."/>
            <person name="Jiang B.G."/>
            <person name="Yang W.F."/>
            <person name="Lam T.T."/>
            <person name="Chang Q.C."/>
            <person name="Ding S.J."/>
            <person name="Wang X.J."/>
            <person name="Zhu J.G."/>
            <person name="Ruan X.D."/>
            <person name="Zhao L."/>
            <person name="Wei J.T."/>
            <person name="Ye R.Z."/>
            <person name="Que T.C."/>
            <person name="Du C.H."/>
            <person name="Zhou Y.H."/>
            <person name="Cheng J.X."/>
            <person name="Dai P.F."/>
            <person name="Guo W.B."/>
            <person name="Han X.H."/>
            <person name="Huang E.J."/>
            <person name="Li L.F."/>
            <person name="Wei W."/>
            <person name="Gao Y.C."/>
            <person name="Liu J.Z."/>
            <person name="Shao H.Z."/>
            <person name="Wang X."/>
            <person name="Wang C.C."/>
            <person name="Yang T.C."/>
            <person name="Huo Q.B."/>
            <person name="Li W."/>
            <person name="Chen H.Y."/>
            <person name="Chen S.E."/>
            <person name="Zhou L.G."/>
            <person name="Ni X.B."/>
            <person name="Tian J.H."/>
            <person name="Sheng Y."/>
            <person name="Liu T."/>
            <person name="Pan Y.S."/>
            <person name="Xia L.Y."/>
            <person name="Li J."/>
            <person name="Zhao F."/>
            <person name="Cao W.C."/>
        </authorList>
    </citation>
    <scope>NUCLEOTIDE SEQUENCE [LARGE SCALE GENOMIC DNA]</scope>
    <source>
        <strain evidence="1">Iper-2018</strain>
    </source>
</reference>
<evidence type="ECO:0000313" key="1">
    <source>
        <dbReference type="EMBL" id="KAG0411087.1"/>
    </source>
</evidence>
<organism evidence="1 2">
    <name type="scientific">Ixodes persulcatus</name>
    <name type="common">Taiga tick</name>
    <dbReference type="NCBI Taxonomy" id="34615"/>
    <lineage>
        <taxon>Eukaryota</taxon>
        <taxon>Metazoa</taxon>
        <taxon>Ecdysozoa</taxon>
        <taxon>Arthropoda</taxon>
        <taxon>Chelicerata</taxon>
        <taxon>Arachnida</taxon>
        <taxon>Acari</taxon>
        <taxon>Parasitiformes</taxon>
        <taxon>Ixodida</taxon>
        <taxon>Ixodoidea</taxon>
        <taxon>Ixodidae</taxon>
        <taxon>Ixodinae</taxon>
        <taxon>Ixodes</taxon>
    </lineage>
</organism>